<protein>
    <submittedName>
        <fullName evidence="2">Uncharacterized protein</fullName>
    </submittedName>
</protein>
<evidence type="ECO:0000313" key="2">
    <source>
        <dbReference type="EMBL" id="SUJ04665.1"/>
    </source>
</evidence>
<keyword evidence="1" id="KW-1133">Transmembrane helix</keyword>
<feature type="transmembrane region" description="Helical" evidence="1">
    <location>
        <begin position="149"/>
        <end position="168"/>
    </location>
</feature>
<keyword evidence="1" id="KW-0812">Transmembrane</keyword>
<evidence type="ECO:0000313" key="3">
    <source>
        <dbReference type="Proteomes" id="UP000254893"/>
    </source>
</evidence>
<keyword evidence="1" id="KW-0472">Membrane</keyword>
<proteinExistence type="predicted"/>
<accession>A0A380BPD3</accession>
<organism evidence="2 3">
    <name type="scientific">Sphingobacterium spiritivorum</name>
    <name type="common">Flavobacterium spiritivorum</name>
    <dbReference type="NCBI Taxonomy" id="258"/>
    <lineage>
        <taxon>Bacteria</taxon>
        <taxon>Pseudomonadati</taxon>
        <taxon>Bacteroidota</taxon>
        <taxon>Sphingobacteriia</taxon>
        <taxon>Sphingobacteriales</taxon>
        <taxon>Sphingobacteriaceae</taxon>
        <taxon>Sphingobacterium</taxon>
    </lineage>
</organism>
<dbReference type="EMBL" id="UGYW01000002">
    <property type="protein sequence ID" value="SUJ04665.1"/>
    <property type="molecule type" value="Genomic_DNA"/>
</dbReference>
<gene>
    <name evidence="2" type="ORF">NCTC11388_01468</name>
</gene>
<dbReference type="AlphaFoldDB" id="A0A380BPD3"/>
<sequence length="170" mass="19361">MSDFLSINGVSVERDDIRNVLLGEGKVAAIKYVVDRTQCSLKDAHMVVTEIEEGVATVKVPVLEQNVREKAVVKYVDGKIQVTYQDNDGVVYENVNPAHPVWVAVKRLMPDNQTLMDMEEFYAQDEPMIKASPFHSYNEEVLGHRKPNFLLIGVIVLLLVLLLIYFYYNM</sequence>
<dbReference type="RefSeq" id="WP_115169642.1">
    <property type="nucleotide sequence ID" value="NZ_UGYW01000002.1"/>
</dbReference>
<dbReference type="Proteomes" id="UP000254893">
    <property type="component" value="Unassembled WGS sequence"/>
</dbReference>
<name>A0A380BPD3_SPHSI</name>
<evidence type="ECO:0000256" key="1">
    <source>
        <dbReference type="SAM" id="Phobius"/>
    </source>
</evidence>
<reference evidence="2 3" key="1">
    <citation type="submission" date="2018-06" db="EMBL/GenBank/DDBJ databases">
        <authorList>
            <consortium name="Pathogen Informatics"/>
            <person name="Doyle S."/>
        </authorList>
    </citation>
    <scope>NUCLEOTIDE SEQUENCE [LARGE SCALE GENOMIC DNA]</scope>
    <source>
        <strain evidence="2 3">NCTC11388</strain>
    </source>
</reference>